<keyword evidence="3" id="KW-0804">Transcription</keyword>
<dbReference type="GO" id="GO:0003677">
    <property type="term" value="F:DNA binding"/>
    <property type="evidence" value="ECO:0007669"/>
    <property type="project" value="UniProtKB-KW"/>
</dbReference>
<feature type="region of interest" description="Disordered" evidence="5">
    <location>
        <begin position="566"/>
        <end position="610"/>
    </location>
</feature>
<dbReference type="SUPFAM" id="SSF46689">
    <property type="entry name" value="Homeodomain-like"/>
    <property type="match status" value="2"/>
</dbReference>
<feature type="domain" description="SWIRM" evidence="7">
    <location>
        <begin position="263"/>
        <end position="360"/>
    </location>
</feature>
<evidence type="ECO:0000313" key="10">
    <source>
        <dbReference type="Proteomes" id="UP001605036"/>
    </source>
</evidence>
<evidence type="ECO:0000256" key="3">
    <source>
        <dbReference type="ARBA" id="ARBA00023163"/>
    </source>
</evidence>
<evidence type="ECO:0000259" key="6">
    <source>
        <dbReference type="PROSITE" id="PS50090"/>
    </source>
</evidence>
<accession>A0ABD1XMK2</accession>
<dbReference type="Gene3D" id="1.10.10.60">
    <property type="entry name" value="Homeodomain-like"/>
    <property type="match status" value="1"/>
</dbReference>
<keyword evidence="1" id="KW-0805">Transcription regulation</keyword>
<feature type="domain" description="Myb-like" evidence="6">
    <location>
        <begin position="487"/>
        <end position="537"/>
    </location>
</feature>
<dbReference type="InterPro" id="IPR017884">
    <property type="entry name" value="SANT_dom"/>
</dbReference>
<dbReference type="InterPro" id="IPR007526">
    <property type="entry name" value="SWIRM"/>
</dbReference>
<feature type="region of interest" description="Disordered" evidence="5">
    <location>
        <begin position="183"/>
        <end position="253"/>
    </location>
</feature>
<evidence type="ECO:0000256" key="5">
    <source>
        <dbReference type="SAM" id="MobiDB-lite"/>
    </source>
</evidence>
<proteinExistence type="predicted"/>
<dbReference type="Proteomes" id="UP001605036">
    <property type="component" value="Unassembled WGS sequence"/>
</dbReference>
<dbReference type="SUPFAM" id="SSF57850">
    <property type="entry name" value="RING/U-box"/>
    <property type="match status" value="1"/>
</dbReference>
<dbReference type="PROSITE" id="PS50090">
    <property type="entry name" value="MYB_LIKE"/>
    <property type="match status" value="1"/>
</dbReference>
<dbReference type="FunFam" id="1.10.10.60:FF:000014">
    <property type="entry name" value="SWI/SNF complex subunit SMARCC2 isoform C"/>
    <property type="match status" value="1"/>
</dbReference>
<dbReference type="SMART" id="SM00717">
    <property type="entry name" value="SANT"/>
    <property type="match status" value="1"/>
</dbReference>
<feature type="region of interest" description="Disordered" evidence="5">
    <location>
        <begin position="1"/>
        <end position="164"/>
    </location>
</feature>
<dbReference type="AlphaFoldDB" id="A0ABD1XMK2"/>
<dbReference type="Pfam" id="PF16495">
    <property type="entry name" value="SWIRM-assoc_1"/>
    <property type="match status" value="1"/>
</dbReference>
<keyword evidence="2" id="KW-0238">DNA-binding</keyword>
<organism evidence="9 10">
    <name type="scientific">Riccia fluitans</name>
    <dbReference type="NCBI Taxonomy" id="41844"/>
    <lineage>
        <taxon>Eukaryota</taxon>
        <taxon>Viridiplantae</taxon>
        <taxon>Streptophyta</taxon>
        <taxon>Embryophyta</taxon>
        <taxon>Marchantiophyta</taxon>
        <taxon>Marchantiopsida</taxon>
        <taxon>Marchantiidae</taxon>
        <taxon>Marchantiales</taxon>
        <taxon>Ricciaceae</taxon>
        <taxon>Riccia</taxon>
    </lineage>
</organism>
<sequence length="811" mass="87630">MADDNEPLLKSAEFSENLAFTPSSSKRKRAAVGEHLAVGDGEDGGGGESGSGAETSLESFRSKRRDGRVGGRARDVDGMGGKVGEIVSAVEGTETTRKRKSLEKVAAAAATTATVGMPEDDASSVSPTREGLRNGSSKKRKPGVGFGDDPSAGMNADPSDEGRVSQGLRLRFTRSGNSLAAKKVVPLAEEEKRTRETSENTDVAGARIRDGSQGGTRSGEEPWAMPSQARDQTHPSTGEDYDSVPHSNSGKVPEKAALTREIYRIPAYAGWFSWSKIHSNEKRSLVEFFDGKSLSKTPKIYKEYRDFIINKYRENPQRTLTFTEVRRMLIGDVNSIRRVFDFLDHWGLINYHAGSEISQEPSPSPTIDDGVPSGVRVALGPVVTPIPGIISYLQQTDASLASTAVPGLQVQTFLSRGNSLLPVAPVGEAEKTATKVNCSSCGGDCSKLRFHCQDEVQVGLDLCPACFKAGKCGPGLSAQNFVRMEGESDPGSDQWTTKETLSLLEAIARFGDNWNQVADYVSTKSRAECVKQFIRLPFGDRFLSDAGAEPATPQDRDMNSGMLANDRSEERISDEAHETDENRHSDGEKHVRSGGGLGNGEKYSGSADGMGSKLIRPERQIAAKELSPFQDVNTPLLSQVALMSAMVGPRVAAAAAEAAINTIVEDEPALASHPITNGFSVLPVAQQNCNSRSREVTMLETKEQELPAEHVEGESGGAPSAVQLQVGIATSLAAAAVNARLLADQEEREMELLMTDIIENQLKTLYAKLEHFEELELLLEKERLQVEQARQTLFAHQMLSTESRLHLSRHG</sequence>
<dbReference type="PANTHER" id="PTHR12802">
    <property type="entry name" value="SWI/SNF COMPLEX-RELATED"/>
    <property type="match status" value="1"/>
</dbReference>
<evidence type="ECO:0008006" key="11">
    <source>
        <dbReference type="Google" id="ProtNLM"/>
    </source>
</evidence>
<gene>
    <name evidence="9" type="ORF">R1flu_027331</name>
</gene>
<keyword evidence="10" id="KW-1185">Reference proteome</keyword>
<dbReference type="Gene3D" id="1.10.10.10">
    <property type="entry name" value="Winged helix-like DNA-binding domain superfamily/Winged helix DNA-binding domain"/>
    <property type="match status" value="1"/>
</dbReference>
<feature type="compositionally biased region" description="Basic and acidic residues" evidence="5">
    <location>
        <begin position="67"/>
        <end position="77"/>
    </location>
</feature>
<evidence type="ECO:0000256" key="1">
    <source>
        <dbReference type="ARBA" id="ARBA00023015"/>
    </source>
</evidence>
<dbReference type="InterPro" id="IPR032451">
    <property type="entry name" value="SMARCC_C"/>
</dbReference>
<dbReference type="GO" id="GO:0005634">
    <property type="term" value="C:nucleus"/>
    <property type="evidence" value="ECO:0007669"/>
    <property type="project" value="UniProtKB-ARBA"/>
</dbReference>
<dbReference type="Pfam" id="PF00249">
    <property type="entry name" value="Myb_DNA-binding"/>
    <property type="match status" value="1"/>
</dbReference>
<dbReference type="CDD" id="cd00167">
    <property type="entry name" value="SANT"/>
    <property type="match status" value="1"/>
</dbReference>
<feature type="domain" description="SANT" evidence="8">
    <location>
        <begin position="490"/>
        <end position="541"/>
    </location>
</feature>
<dbReference type="FunFam" id="1.10.10.10:FF:000020">
    <property type="entry name" value="SWI/SNF complex subunit SMARCC2 isoform c"/>
    <property type="match status" value="1"/>
</dbReference>
<evidence type="ECO:0000313" key="9">
    <source>
        <dbReference type="EMBL" id="KAL2608758.1"/>
    </source>
</evidence>
<protein>
    <recommendedName>
        <fullName evidence="11">SWI/SNF complex subunit SWI3A</fullName>
    </recommendedName>
</protein>
<keyword evidence="4" id="KW-0539">Nucleus</keyword>
<dbReference type="InterPro" id="IPR009057">
    <property type="entry name" value="Homeodomain-like_sf"/>
</dbReference>
<evidence type="ECO:0000256" key="4">
    <source>
        <dbReference type="ARBA" id="ARBA00023242"/>
    </source>
</evidence>
<dbReference type="PROSITE" id="PS51293">
    <property type="entry name" value="SANT"/>
    <property type="match status" value="1"/>
</dbReference>
<evidence type="ECO:0000259" key="7">
    <source>
        <dbReference type="PROSITE" id="PS50934"/>
    </source>
</evidence>
<dbReference type="InterPro" id="IPR036388">
    <property type="entry name" value="WH-like_DNA-bd_sf"/>
</dbReference>
<reference evidence="9 10" key="1">
    <citation type="submission" date="2024-09" db="EMBL/GenBank/DDBJ databases">
        <title>Chromosome-scale assembly of Riccia fluitans.</title>
        <authorList>
            <person name="Paukszto L."/>
            <person name="Sawicki J."/>
            <person name="Karawczyk K."/>
            <person name="Piernik-Szablinska J."/>
            <person name="Szczecinska M."/>
            <person name="Mazdziarz M."/>
        </authorList>
    </citation>
    <scope>NUCLEOTIDE SEQUENCE [LARGE SCALE GENOMIC DNA]</scope>
    <source>
        <strain evidence="9">Rf_01</strain>
        <tissue evidence="9">Aerial parts of the thallus</tissue>
    </source>
</reference>
<dbReference type="InterPro" id="IPR001005">
    <property type="entry name" value="SANT/Myb"/>
</dbReference>
<dbReference type="EMBL" id="JBHFFA010000008">
    <property type="protein sequence ID" value="KAL2608758.1"/>
    <property type="molecule type" value="Genomic_DNA"/>
</dbReference>
<evidence type="ECO:0000259" key="8">
    <source>
        <dbReference type="PROSITE" id="PS51293"/>
    </source>
</evidence>
<dbReference type="PROSITE" id="PS50934">
    <property type="entry name" value="SWIRM"/>
    <property type="match status" value="1"/>
</dbReference>
<comment type="caution">
    <text evidence="9">The sequence shown here is derived from an EMBL/GenBank/DDBJ whole genome shotgun (WGS) entry which is preliminary data.</text>
</comment>
<evidence type="ECO:0000256" key="2">
    <source>
        <dbReference type="ARBA" id="ARBA00023125"/>
    </source>
</evidence>
<feature type="compositionally biased region" description="Basic and acidic residues" evidence="5">
    <location>
        <begin position="189"/>
        <end position="198"/>
    </location>
</feature>
<name>A0ABD1XMK2_9MARC</name>
<dbReference type="Pfam" id="PF04433">
    <property type="entry name" value="SWIRM"/>
    <property type="match status" value="1"/>
</dbReference>
<dbReference type="PANTHER" id="PTHR12802:SF140">
    <property type="entry name" value="SWI_SNF COMPLEX SUBUNIT SWI3A"/>
    <property type="match status" value="1"/>
</dbReference>
<feature type="compositionally biased region" description="Basic and acidic residues" evidence="5">
    <location>
        <begin position="566"/>
        <end position="591"/>
    </location>
</feature>